<evidence type="ECO:0000256" key="4">
    <source>
        <dbReference type="PIRSR" id="PIRSR639126-1"/>
    </source>
</evidence>
<dbReference type="InterPro" id="IPR036568">
    <property type="entry name" value="GGCT-like_sf"/>
</dbReference>
<proteinExistence type="inferred from homology"/>
<evidence type="ECO:0000256" key="3">
    <source>
        <dbReference type="ARBA" id="ARBA00023315"/>
    </source>
</evidence>
<feature type="domain" description="Gamma-glutamylcyclotransferase AIG2-like" evidence="6">
    <location>
        <begin position="12"/>
        <end position="127"/>
    </location>
</feature>
<dbReference type="SUPFAM" id="SSF110857">
    <property type="entry name" value="Gamma-glutamyl cyclotransferase-like"/>
    <property type="match status" value="1"/>
</dbReference>
<dbReference type="CDD" id="cd06661">
    <property type="entry name" value="GGCT_like"/>
    <property type="match status" value="1"/>
</dbReference>
<comment type="function">
    <text evidence="1">Putative gamma-glutamylcyclotransferase.</text>
</comment>
<dbReference type="Pfam" id="PF06094">
    <property type="entry name" value="GGACT"/>
    <property type="match status" value="1"/>
</dbReference>
<dbReference type="InterPro" id="IPR013024">
    <property type="entry name" value="GGCT-like"/>
</dbReference>
<evidence type="ECO:0000256" key="5">
    <source>
        <dbReference type="RuleBase" id="RU367036"/>
    </source>
</evidence>
<accession>A0A9Q0GDT9</accession>
<sequence length="176" mass="19353">MADANATKQTLIFTYGTLKQNFPNYHLMQDLIAQDDASYLGSYVTNNAYPLVIGPHGIPYLINLPGQGNRVRGDLYSVSSTRGLARVDELEGTGIGHYERLHIQVVQQGEGDDGTVLVDVEAYFANRSFGERMWVKKGRVGLSEFGVEDGKGYVKKVDRPSGGGYLDDIELFLADS</sequence>
<comment type="caution">
    <text evidence="7">The sequence shown here is derived from an EMBL/GenBank/DDBJ whole genome shotgun (WGS) entry which is preliminary data.</text>
</comment>
<dbReference type="OrthoDB" id="113620at2759"/>
<dbReference type="AlphaFoldDB" id="A0A9Q0GDT9"/>
<evidence type="ECO:0000256" key="2">
    <source>
        <dbReference type="ARBA" id="ARBA00008861"/>
    </source>
</evidence>
<comment type="similarity">
    <text evidence="2 5">Belongs to the gamma-glutamylcyclotransferase family.</text>
</comment>
<dbReference type="InterPro" id="IPR009288">
    <property type="entry name" value="AIG2-like_dom"/>
</dbReference>
<gene>
    <name evidence="7" type="ORF">Tsubulata_011777</name>
</gene>
<keyword evidence="8" id="KW-1185">Reference proteome</keyword>
<feature type="active site" description="Proton acceptor" evidence="4">
    <location>
        <position position="91"/>
    </location>
</feature>
<dbReference type="PANTHER" id="PTHR12510:SF15">
    <property type="entry name" value="GAMMA-GLUTAMYLCYCLOTRANSFERASE FAMILY PROTEIN"/>
    <property type="match status" value="1"/>
</dbReference>
<reference evidence="7" key="1">
    <citation type="submission" date="2022-02" db="EMBL/GenBank/DDBJ databases">
        <authorList>
            <person name="Henning P.M."/>
            <person name="McCubbin A.G."/>
            <person name="Shore J.S."/>
        </authorList>
    </citation>
    <scope>NUCLEOTIDE SEQUENCE</scope>
    <source>
        <strain evidence="7">F60SS</strain>
        <tissue evidence="7">Leaves</tissue>
    </source>
</reference>
<evidence type="ECO:0000256" key="1">
    <source>
        <dbReference type="ARBA" id="ARBA00002782"/>
    </source>
</evidence>
<evidence type="ECO:0000259" key="6">
    <source>
        <dbReference type="Pfam" id="PF06094"/>
    </source>
</evidence>
<dbReference type="GO" id="GO:0061929">
    <property type="term" value="F:gamma-glutamylaminecyclotransferase activity"/>
    <property type="evidence" value="ECO:0007669"/>
    <property type="project" value="InterPro"/>
</dbReference>
<dbReference type="GO" id="GO:0005829">
    <property type="term" value="C:cytosol"/>
    <property type="evidence" value="ECO:0007669"/>
    <property type="project" value="TreeGrafter"/>
</dbReference>
<dbReference type="Gene3D" id="3.10.490.10">
    <property type="entry name" value="Gamma-glutamyl cyclotransferase-like"/>
    <property type="match status" value="1"/>
</dbReference>
<evidence type="ECO:0000313" key="8">
    <source>
        <dbReference type="Proteomes" id="UP001141552"/>
    </source>
</evidence>
<organism evidence="7 8">
    <name type="scientific">Turnera subulata</name>
    <dbReference type="NCBI Taxonomy" id="218843"/>
    <lineage>
        <taxon>Eukaryota</taxon>
        <taxon>Viridiplantae</taxon>
        <taxon>Streptophyta</taxon>
        <taxon>Embryophyta</taxon>
        <taxon>Tracheophyta</taxon>
        <taxon>Spermatophyta</taxon>
        <taxon>Magnoliopsida</taxon>
        <taxon>eudicotyledons</taxon>
        <taxon>Gunneridae</taxon>
        <taxon>Pentapetalae</taxon>
        <taxon>rosids</taxon>
        <taxon>fabids</taxon>
        <taxon>Malpighiales</taxon>
        <taxon>Passifloraceae</taxon>
        <taxon>Turnera</taxon>
    </lineage>
</organism>
<name>A0A9Q0GDT9_9ROSI</name>
<dbReference type="Proteomes" id="UP001141552">
    <property type="component" value="Unassembled WGS sequence"/>
</dbReference>
<protein>
    <recommendedName>
        <fullName evidence="5">Gamma-glutamylcyclotransferase family protein</fullName>
    </recommendedName>
</protein>
<keyword evidence="3" id="KW-0012">Acyltransferase</keyword>
<dbReference type="PANTHER" id="PTHR12510">
    <property type="entry name" value="TROPONIN C-AKIN-1 PROTEIN"/>
    <property type="match status" value="1"/>
</dbReference>
<dbReference type="EMBL" id="JAKUCV010001070">
    <property type="protein sequence ID" value="KAJ4847823.1"/>
    <property type="molecule type" value="Genomic_DNA"/>
</dbReference>
<reference evidence="7" key="2">
    <citation type="journal article" date="2023" name="Plants (Basel)">
        <title>Annotation of the Turnera subulata (Passifloraceae) Draft Genome Reveals the S-Locus Evolved after the Divergence of Turneroideae from Passifloroideae in a Stepwise Manner.</title>
        <authorList>
            <person name="Henning P.M."/>
            <person name="Roalson E.H."/>
            <person name="Mir W."/>
            <person name="McCubbin A.G."/>
            <person name="Shore J.S."/>
        </authorList>
    </citation>
    <scope>NUCLEOTIDE SEQUENCE</scope>
    <source>
        <strain evidence="7">F60SS</strain>
    </source>
</reference>
<evidence type="ECO:0000313" key="7">
    <source>
        <dbReference type="EMBL" id="KAJ4847823.1"/>
    </source>
</evidence>
<dbReference type="GO" id="GO:0016746">
    <property type="term" value="F:acyltransferase activity"/>
    <property type="evidence" value="ECO:0007669"/>
    <property type="project" value="UniProtKB-KW"/>
</dbReference>
<dbReference type="InterPro" id="IPR039126">
    <property type="entry name" value="GGACT"/>
</dbReference>
<keyword evidence="3" id="KW-0808">Transferase</keyword>